<proteinExistence type="predicted"/>
<dbReference type="OrthoDB" id="7766037at2"/>
<dbReference type="SUPFAM" id="SSF88946">
    <property type="entry name" value="Sigma2 domain of RNA polymerase sigma factors"/>
    <property type="match status" value="1"/>
</dbReference>
<accession>A0A1I1MXW7</accession>
<gene>
    <name evidence="2" type="ORF">SAMN04488094_11130</name>
</gene>
<evidence type="ECO:0000313" key="2">
    <source>
        <dbReference type="EMBL" id="SFC90237.1"/>
    </source>
</evidence>
<dbReference type="InterPro" id="IPR007627">
    <property type="entry name" value="RNA_pol_sigma70_r2"/>
</dbReference>
<reference evidence="2 3" key="1">
    <citation type="submission" date="2016-10" db="EMBL/GenBank/DDBJ databases">
        <authorList>
            <person name="de Groot N.N."/>
        </authorList>
    </citation>
    <scope>NUCLEOTIDE SEQUENCE [LARGE SCALE GENOMIC DNA]</scope>
    <source>
        <strain evidence="2 3">DSM 19548</strain>
    </source>
</reference>
<dbReference type="AlphaFoldDB" id="A0A1I1MXW7"/>
<dbReference type="GO" id="GO:0003700">
    <property type="term" value="F:DNA-binding transcription factor activity"/>
    <property type="evidence" value="ECO:0007669"/>
    <property type="project" value="InterPro"/>
</dbReference>
<dbReference type="Pfam" id="PF04542">
    <property type="entry name" value="Sigma70_r2"/>
    <property type="match status" value="1"/>
</dbReference>
<sequence length="197" mass="21505">MQIELSPDDIETIIREADAAAQRLRRKLTLPICEREDLGQDILVDLLRRLPAYDPSRGSVGAFANIVLRNQSSRIAMRHHRQRRAQGGSLLSLEVPLAGTREPVGDTLTEDDGLAAWHGQTCCAAAVTELHHALQAALARLPAEDRRFCAALAHRPMTALAAEGFGSRSALYRRLSDLRHVLTAHGLGPAWDDLAAA</sequence>
<evidence type="ECO:0000313" key="3">
    <source>
        <dbReference type="Proteomes" id="UP000198728"/>
    </source>
</evidence>
<dbReference type="EMBL" id="FOLG01000011">
    <property type="protein sequence ID" value="SFC90237.1"/>
    <property type="molecule type" value="Genomic_DNA"/>
</dbReference>
<dbReference type="RefSeq" id="WP_093361776.1">
    <property type="nucleotide sequence ID" value="NZ_FOLG01000011.1"/>
</dbReference>
<feature type="domain" description="RNA polymerase sigma-70 region 2" evidence="1">
    <location>
        <begin position="34"/>
        <end position="74"/>
    </location>
</feature>
<organism evidence="2 3">
    <name type="scientific">Tropicimonas isoalkanivorans</name>
    <dbReference type="NCBI Taxonomy" id="441112"/>
    <lineage>
        <taxon>Bacteria</taxon>
        <taxon>Pseudomonadati</taxon>
        <taxon>Pseudomonadota</taxon>
        <taxon>Alphaproteobacteria</taxon>
        <taxon>Rhodobacterales</taxon>
        <taxon>Roseobacteraceae</taxon>
        <taxon>Tropicimonas</taxon>
    </lineage>
</organism>
<dbReference type="InterPro" id="IPR013325">
    <property type="entry name" value="RNA_pol_sigma_r2"/>
</dbReference>
<protein>
    <submittedName>
        <fullName evidence="2">RNA polymerase sigma-70 factor, ECF subfamily</fullName>
    </submittedName>
</protein>
<keyword evidence="3" id="KW-1185">Reference proteome</keyword>
<dbReference type="Proteomes" id="UP000198728">
    <property type="component" value="Unassembled WGS sequence"/>
</dbReference>
<evidence type="ECO:0000259" key="1">
    <source>
        <dbReference type="Pfam" id="PF04542"/>
    </source>
</evidence>
<dbReference type="GO" id="GO:0006352">
    <property type="term" value="P:DNA-templated transcription initiation"/>
    <property type="evidence" value="ECO:0007669"/>
    <property type="project" value="InterPro"/>
</dbReference>
<name>A0A1I1MXW7_9RHOB</name>
<dbReference type="STRING" id="441112.SAMN04488094_11130"/>